<evidence type="ECO:0000313" key="2">
    <source>
        <dbReference type="Proteomes" id="UP001519289"/>
    </source>
</evidence>
<protein>
    <submittedName>
        <fullName evidence="1">Uncharacterized protein</fullName>
    </submittedName>
</protein>
<keyword evidence="2" id="KW-1185">Reference proteome</keyword>
<comment type="caution">
    <text evidence="1">The sequence shown here is derived from an EMBL/GenBank/DDBJ whole genome shotgun (WGS) entry which is preliminary data.</text>
</comment>
<proteinExistence type="predicted"/>
<sequence>MHGGSWRWDLVGLPWAEAEPILIDRGLAYTWKVTAPPSRPVGVGELRVVAQRETPEGLTLVLAHREYARREQAPGQGGCGEAC</sequence>
<accession>A0ABS4JQ83</accession>
<organism evidence="1 2">
    <name type="scientific">Symbiobacterium terraclitae</name>
    <dbReference type="NCBI Taxonomy" id="557451"/>
    <lineage>
        <taxon>Bacteria</taxon>
        <taxon>Bacillati</taxon>
        <taxon>Bacillota</taxon>
        <taxon>Clostridia</taxon>
        <taxon>Eubacteriales</taxon>
        <taxon>Symbiobacteriaceae</taxon>
        <taxon>Symbiobacterium</taxon>
    </lineage>
</organism>
<reference evidence="1 2" key="1">
    <citation type="submission" date="2021-03" db="EMBL/GenBank/DDBJ databases">
        <title>Genomic Encyclopedia of Type Strains, Phase IV (KMG-IV): sequencing the most valuable type-strain genomes for metagenomic binning, comparative biology and taxonomic classification.</title>
        <authorList>
            <person name="Goeker M."/>
        </authorList>
    </citation>
    <scope>NUCLEOTIDE SEQUENCE [LARGE SCALE GENOMIC DNA]</scope>
    <source>
        <strain evidence="1 2">DSM 27138</strain>
    </source>
</reference>
<dbReference type="RefSeq" id="WP_209465826.1">
    <property type="nucleotide sequence ID" value="NZ_JAGGLG010000006.1"/>
</dbReference>
<name>A0ABS4JQ83_9FIRM</name>
<dbReference type="EMBL" id="JAGGLG010000006">
    <property type="protein sequence ID" value="MBP2017693.1"/>
    <property type="molecule type" value="Genomic_DNA"/>
</dbReference>
<dbReference type="Proteomes" id="UP001519289">
    <property type="component" value="Unassembled WGS sequence"/>
</dbReference>
<gene>
    <name evidence="1" type="ORF">J2Z79_001078</name>
</gene>
<evidence type="ECO:0000313" key="1">
    <source>
        <dbReference type="EMBL" id="MBP2017693.1"/>
    </source>
</evidence>